<keyword evidence="1" id="KW-0378">Hydrolase</keyword>
<accession>A0A1R4JAC7</accession>
<sequence length="173" mass="19623">MRPQWSRDTTGVDWDVVVRLRRRASEEITDVSEHWSSDRGRAMAPEDRRMMGRSVIRQVVRQHAETLALEGQALWDIELEQAYAAAVENAIFGYGRLQPLFEIPDAENIEIHGWDSVMVQYGDGRRVAHPPVADSDEELVEAIRFLGESASPSRPFDDAHPMMTLGDSRNFCG</sequence>
<evidence type="ECO:0000313" key="1">
    <source>
        <dbReference type="EMBL" id="SJN28755.1"/>
    </source>
</evidence>
<dbReference type="STRING" id="1255658.FM114_06335"/>
<protein>
    <submittedName>
        <fullName evidence="1">Type II/IV secretion system ATP hydrolase TadA/VirB11/CpaF, TadA subfamily</fullName>
    </submittedName>
</protein>
<gene>
    <name evidence="1" type="ORF">FM114_06335</name>
</gene>
<dbReference type="Proteomes" id="UP000188342">
    <property type="component" value="Unassembled WGS sequence"/>
</dbReference>
<dbReference type="AlphaFoldDB" id="A0A1R4JAC7"/>
<name>A0A1R4JAC7_9ACTN</name>
<reference evidence="1 2" key="1">
    <citation type="submission" date="2017-02" db="EMBL/GenBank/DDBJ databases">
        <authorList>
            <person name="Peterson S.W."/>
        </authorList>
    </citation>
    <scope>NUCLEOTIDE SEQUENCE [LARGE SCALE GENOMIC DNA]</scope>
    <source>
        <strain evidence="1 2">LSP_Lj1</strain>
    </source>
</reference>
<organism evidence="1 2">
    <name type="scientific">Luteococcus japonicus LSP_Lj1</name>
    <dbReference type="NCBI Taxonomy" id="1255658"/>
    <lineage>
        <taxon>Bacteria</taxon>
        <taxon>Bacillati</taxon>
        <taxon>Actinomycetota</taxon>
        <taxon>Actinomycetes</taxon>
        <taxon>Propionibacteriales</taxon>
        <taxon>Propionibacteriaceae</taxon>
        <taxon>Luteococcus</taxon>
    </lineage>
</organism>
<dbReference type="GO" id="GO:0016787">
    <property type="term" value="F:hydrolase activity"/>
    <property type="evidence" value="ECO:0007669"/>
    <property type="project" value="UniProtKB-KW"/>
</dbReference>
<dbReference type="EMBL" id="FUKQ01000024">
    <property type="protein sequence ID" value="SJN28755.1"/>
    <property type="molecule type" value="Genomic_DNA"/>
</dbReference>
<proteinExistence type="predicted"/>
<dbReference type="Gene3D" id="3.30.450.380">
    <property type="match status" value="1"/>
</dbReference>
<evidence type="ECO:0000313" key="2">
    <source>
        <dbReference type="Proteomes" id="UP000188342"/>
    </source>
</evidence>
<keyword evidence="2" id="KW-1185">Reference proteome</keyword>